<sequence>MDRLDSLKKDNGATLVRSFSYFSDPVTYRPDKEATRTGWLRKKGGSKRGDEAKSSSPMSDLFHRRNWTSRFFILQGTTLSYFKKKGDTVPQGSLSLENSLVKQVEHGKSEFTFSIKVQGRDGEMLLSAADQDDLEEWVIDLKEAEILSRPAAPLDPTALENVRPGRASRSNTLTSQEELCVMCQQEISEDEEEEEENS</sequence>
<dbReference type="GO" id="GO:0055037">
    <property type="term" value="C:recycling endosome"/>
    <property type="evidence" value="ECO:0007669"/>
    <property type="project" value="TreeGrafter"/>
</dbReference>
<evidence type="ECO:0000256" key="2">
    <source>
        <dbReference type="SAM" id="MobiDB-lite"/>
    </source>
</evidence>
<dbReference type="GO" id="GO:0005802">
    <property type="term" value="C:trans-Golgi network"/>
    <property type="evidence" value="ECO:0007669"/>
    <property type="project" value="TreeGrafter"/>
</dbReference>
<dbReference type="Pfam" id="PF00169">
    <property type="entry name" value="PH"/>
    <property type="match status" value="1"/>
</dbReference>
<feature type="region of interest" description="Disordered" evidence="2">
    <location>
        <begin position="25"/>
        <end position="59"/>
    </location>
</feature>
<dbReference type="GO" id="GO:0005829">
    <property type="term" value="C:cytosol"/>
    <property type="evidence" value="ECO:0007669"/>
    <property type="project" value="GOC"/>
</dbReference>
<keyword evidence="1" id="KW-0597">Phosphoprotein</keyword>
<dbReference type="PANTHER" id="PTHR22902">
    <property type="entry name" value="SESQUIPEDALIAN"/>
    <property type="match status" value="1"/>
</dbReference>
<dbReference type="GO" id="GO:0005769">
    <property type="term" value="C:early endosome"/>
    <property type="evidence" value="ECO:0007669"/>
    <property type="project" value="TreeGrafter"/>
</dbReference>
<comment type="caution">
    <text evidence="4">The sequence shown here is derived from an EMBL/GenBank/DDBJ whole genome shotgun (WGS) entry which is preliminary data.</text>
</comment>
<dbReference type="Gene3D" id="2.30.29.30">
    <property type="entry name" value="Pleckstrin-homology domain (PH domain)/Phosphotyrosine-binding domain (PTB)"/>
    <property type="match status" value="1"/>
</dbReference>
<dbReference type="GO" id="GO:0001881">
    <property type="term" value="P:receptor recycling"/>
    <property type="evidence" value="ECO:0007669"/>
    <property type="project" value="TreeGrafter"/>
</dbReference>
<evidence type="ECO:0000256" key="1">
    <source>
        <dbReference type="ARBA" id="ARBA00022553"/>
    </source>
</evidence>
<dbReference type="EMBL" id="LGRX02002692">
    <property type="protein sequence ID" value="KAK3283650.1"/>
    <property type="molecule type" value="Genomic_DNA"/>
</dbReference>
<dbReference type="Proteomes" id="UP001190700">
    <property type="component" value="Unassembled WGS sequence"/>
</dbReference>
<reference evidence="4 5" key="1">
    <citation type="journal article" date="2015" name="Genome Biol. Evol.">
        <title>Comparative Genomics of a Bacterivorous Green Alga Reveals Evolutionary Causalities and Consequences of Phago-Mixotrophic Mode of Nutrition.</title>
        <authorList>
            <person name="Burns J.A."/>
            <person name="Paasch A."/>
            <person name="Narechania A."/>
            <person name="Kim E."/>
        </authorList>
    </citation>
    <scope>NUCLEOTIDE SEQUENCE [LARGE SCALE GENOMIC DNA]</scope>
    <source>
        <strain evidence="4 5">PLY_AMNH</strain>
    </source>
</reference>
<dbReference type="InterPro" id="IPR011993">
    <property type="entry name" value="PH-like_dom_sf"/>
</dbReference>
<accession>A0AAE0GT04</accession>
<keyword evidence="5" id="KW-1185">Reference proteome</keyword>
<dbReference type="PROSITE" id="PS50003">
    <property type="entry name" value="PH_DOMAIN"/>
    <property type="match status" value="1"/>
</dbReference>
<evidence type="ECO:0000313" key="4">
    <source>
        <dbReference type="EMBL" id="KAK3283650.1"/>
    </source>
</evidence>
<dbReference type="InterPro" id="IPR045188">
    <property type="entry name" value="Boi1/Boi2-like"/>
</dbReference>
<dbReference type="GO" id="GO:0042147">
    <property type="term" value="P:retrograde transport, endosome to Golgi"/>
    <property type="evidence" value="ECO:0007669"/>
    <property type="project" value="TreeGrafter"/>
</dbReference>
<dbReference type="PANTHER" id="PTHR22902:SF27">
    <property type="entry name" value="PLECKSTRIN HOMOLOGY DOMAIN-CONTAINING FAMILY A MEMBER 3"/>
    <property type="match status" value="1"/>
</dbReference>
<dbReference type="InterPro" id="IPR001849">
    <property type="entry name" value="PH_domain"/>
</dbReference>
<gene>
    <name evidence="4" type="ORF">CYMTET_8663</name>
</gene>
<name>A0AAE0GT04_9CHLO</name>
<dbReference type="SUPFAM" id="SSF50729">
    <property type="entry name" value="PH domain-like"/>
    <property type="match status" value="1"/>
</dbReference>
<dbReference type="GO" id="GO:0007032">
    <property type="term" value="P:endosome organization"/>
    <property type="evidence" value="ECO:0007669"/>
    <property type="project" value="TreeGrafter"/>
</dbReference>
<organism evidence="4 5">
    <name type="scientific">Cymbomonas tetramitiformis</name>
    <dbReference type="NCBI Taxonomy" id="36881"/>
    <lineage>
        <taxon>Eukaryota</taxon>
        <taxon>Viridiplantae</taxon>
        <taxon>Chlorophyta</taxon>
        <taxon>Pyramimonadophyceae</taxon>
        <taxon>Pyramimonadales</taxon>
        <taxon>Pyramimonadaceae</taxon>
        <taxon>Cymbomonas</taxon>
    </lineage>
</organism>
<dbReference type="AlphaFoldDB" id="A0AAE0GT04"/>
<dbReference type="SMART" id="SM00233">
    <property type="entry name" value="PH"/>
    <property type="match status" value="1"/>
</dbReference>
<evidence type="ECO:0000259" key="3">
    <source>
        <dbReference type="PROSITE" id="PS50003"/>
    </source>
</evidence>
<evidence type="ECO:0000313" key="5">
    <source>
        <dbReference type="Proteomes" id="UP001190700"/>
    </source>
</evidence>
<protein>
    <recommendedName>
        <fullName evidence="3">PH domain-containing protein</fullName>
    </recommendedName>
</protein>
<feature type="domain" description="PH" evidence="3">
    <location>
        <begin position="33"/>
        <end position="146"/>
    </location>
</feature>
<proteinExistence type="predicted"/>